<feature type="chain" id="PRO_5006403096" evidence="1">
    <location>
        <begin position="22"/>
        <end position="46"/>
    </location>
</feature>
<reference evidence="2 3" key="2">
    <citation type="journal article" date="2007" name="PLoS Biol.">
        <title>Principles of genome evolution in the Drosophila melanogaster species group.</title>
        <authorList>
            <person name="Ranz J.M."/>
            <person name="Maurin D."/>
            <person name="Chan Y.S."/>
            <person name="von Grotthuss M."/>
            <person name="Hillier L.W."/>
            <person name="Roote J."/>
            <person name="Ashburner M."/>
            <person name="Bergman C.M."/>
        </authorList>
    </citation>
    <scope>NUCLEOTIDE SEQUENCE [LARGE SCALE GENOMIC DNA]</scope>
    <source>
        <strain evidence="3">Tai18E2 / Tucson 14021-0261.01</strain>
    </source>
</reference>
<protein>
    <submittedName>
        <fullName evidence="2">Uncharacterized protein</fullName>
    </submittedName>
</protein>
<keyword evidence="3" id="KW-1185">Reference proteome</keyword>
<dbReference type="Proteomes" id="UP000002282">
    <property type="component" value="Chromosome 3L"/>
</dbReference>
<dbReference type="EMBL" id="CM000159">
    <property type="protein sequence ID" value="KRK01955.1"/>
    <property type="molecule type" value="Genomic_DNA"/>
</dbReference>
<accession>A0A0R1E1A4</accession>
<evidence type="ECO:0000313" key="3">
    <source>
        <dbReference type="Proteomes" id="UP000002282"/>
    </source>
</evidence>
<dbReference type="KEGG" id="dya:Dyak_GE27285"/>
<evidence type="ECO:0000256" key="1">
    <source>
        <dbReference type="SAM" id="SignalP"/>
    </source>
</evidence>
<keyword evidence="1" id="KW-0732">Signal</keyword>
<dbReference type="OrthoDB" id="7832013at2759"/>
<name>A0A0R1E1A4_DROYA</name>
<reference evidence="2 3" key="1">
    <citation type="journal article" date="2007" name="Nature">
        <title>Evolution of genes and genomes on the Drosophila phylogeny.</title>
        <authorList>
            <consortium name="Drosophila 12 Genomes Consortium"/>
            <person name="Clark A.G."/>
            <person name="Eisen M.B."/>
            <person name="Smith D.R."/>
            <person name="Bergman C.M."/>
            <person name="Oliver B."/>
            <person name="Markow T.A."/>
            <person name="Kaufman T.C."/>
            <person name="Kellis M."/>
            <person name="Gelbart W."/>
            <person name="Iyer V.N."/>
            <person name="Pollard D.A."/>
            <person name="Sackton T.B."/>
            <person name="Larracuente A.M."/>
            <person name="Singh N.D."/>
            <person name="Abad J.P."/>
            <person name="Abt D.N."/>
            <person name="Adryan B."/>
            <person name="Aguade M."/>
            <person name="Akashi H."/>
            <person name="Anderson W.W."/>
            <person name="Aquadro C.F."/>
            <person name="Ardell D.H."/>
            <person name="Arguello R."/>
            <person name="Artieri C.G."/>
            <person name="Barbash D.A."/>
            <person name="Barker D."/>
            <person name="Barsanti P."/>
            <person name="Batterham P."/>
            <person name="Batzoglou S."/>
            <person name="Begun D."/>
            <person name="Bhutkar A."/>
            <person name="Blanco E."/>
            <person name="Bosak S.A."/>
            <person name="Bradley R.K."/>
            <person name="Brand A.D."/>
            <person name="Brent M.R."/>
            <person name="Brooks A.N."/>
            <person name="Brown R.H."/>
            <person name="Butlin R.K."/>
            <person name="Caggese C."/>
            <person name="Calvi B.R."/>
            <person name="Bernardo de Carvalho A."/>
            <person name="Caspi A."/>
            <person name="Castrezana S."/>
            <person name="Celniker S.E."/>
            <person name="Chang J.L."/>
            <person name="Chapple C."/>
            <person name="Chatterji S."/>
            <person name="Chinwalla A."/>
            <person name="Civetta A."/>
            <person name="Clifton S.W."/>
            <person name="Comeron J.M."/>
            <person name="Costello J.C."/>
            <person name="Coyne J.A."/>
            <person name="Daub J."/>
            <person name="David R.G."/>
            <person name="Delcher A.L."/>
            <person name="Delehaunty K."/>
            <person name="Do C.B."/>
            <person name="Ebling H."/>
            <person name="Edwards K."/>
            <person name="Eickbush T."/>
            <person name="Evans J.D."/>
            <person name="Filipski A."/>
            <person name="Findeiss S."/>
            <person name="Freyhult E."/>
            <person name="Fulton L."/>
            <person name="Fulton R."/>
            <person name="Garcia A.C."/>
            <person name="Gardiner A."/>
            <person name="Garfield D.A."/>
            <person name="Garvin B.E."/>
            <person name="Gibson G."/>
            <person name="Gilbert D."/>
            <person name="Gnerre S."/>
            <person name="Godfrey J."/>
            <person name="Good R."/>
            <person name="Gotea V."/>
            <person name="Gravely B."/>
            <person name="Greenberg A.J."/>
            <person name="Griffiths-Jones S."/>
            <person name="Gross S."/>
            <person name="Guigo R."/>
            <person name="Gustafson E.A."/>
            <person name="Haerty W."/>
            <person name="Hahn M.W."/>
            <person name="Halligan D.L."/>
            <person name="Halpern A.L."/>
            <person name="Halter G.M."/>
            <person name="Han M.V."/>
            <person name="Heger A."/>
            <person name="Hillier L."/>
            <person name="Hinrichs A.S."/>
            <person name="Holmes I."/>
            <person name="Hoskins R.A."/>
            <person name="Hubisz M.J."/>
            <person name="Hultmark D."/>
            <person name="Huntley M.A."/>
            <person name="Jaffe D.B."/>
            <person name="Jagadeeshan S."/>
            <person name="Jeck W.R."/>
            <person name="Johnson J."/>
            <person name="Jones C.D."/>
            <person name="Jordan W.C."/>
            <person name="Karpen G.H."/>
            <person name="Kataoka E."/>
            <person name="Keightley P.D."/>
            <person name="Kheradpour P."/>
            <person name="Kirkness E.F."/>
            <person name="Koerich L.B."/>
            <person name="Kristiansen K."/>
            <person name="Kudrna D."/>
            <person name="Kulathinal R.J."/>
            <person name="Kumar S."/>
            <person name="Kwok R."/>
            <person name="Lander E."/>
            <person name="Langley C.H."/>
            <person name="Lapoint R."/>
            <person name="Lazzaro B.P."/>
            <person name="Lee S.J."/>
            <person name="Levesque L."/>
            <person name="Li R."/>
            <person name="Lin C.F."/>
            <person name="Lin M.F."/>
            <person name="Lindblad-Toh K."/>
            <person name="Llopart A."/>
            <person name="Long M."/>
            <person name="Low L."/>
            <person name="Lozovsky E."/>
            <person name="Lu J."/>
            <person name="Luo M."/>
            <person name="Machado C.A."/>
            <person name="Makalowski W."/>
            <person name="Marzo M."/>
            <person name="Matsuda M."/>
            <person name="Matzkin L."/>
            <person name="McAllister B."/>
            <person name="McBride C.S."/>
            <person name="McKernan B."/>
            <person name="McKernan K."/>
            <person name="Mendez-Lago M."/>
            <person name="Minx P."/>
            <person name="Mollenhauer M.U."/>
            <person name="Montooth K."/>
            <person name="Mount S.M."/>
            <person name="Mu X."/>
            <person name="Myers E."/>
            <person name="Negre B."/>
            <person name="Newfeld S."/>
            <person name="Nielsen R."/>
            <person name="Noor M.A."/>
            <person name="O'Grady P."/>
            <person name="Pachter L."/>
            <person name="Papaceit M."/>
            <person name="Parisi M.J."/>
            <person name="Parisi M."/>
            <person name="Parts L."/>
            <person name="Pedersen J.S."/>
            <person name="Pesole G."/>
            <person name="Phillippy A.M."/>
            <person name="Ponting C.P."/>
            <person name="Pop M."/>
            <person name="Porcelli D."/>
            <person name="Powell J.R."/>
            <person name="Prohaska S."/>
            <person name="Pruitt K."/>
            <person name="Puig M."/>
            <person name="Quesneville H."/>
            <person name="Ram K.R."/>
            <person name="Rand D."/>
            <person name="Rasmussen M.D."/>
            <person name="Reed L.K."/>
            <person name="Reenan R."/>
            <person name="Reily A."/>
            <person name="Remington K.A."/>
            <person name="Rieger T.T."/>
            <person name="Ritchie M.G."/>
            <person name="Robin C."/>
            <person name="Rogers Y.H."/>
            <person name="Rohde C."/>
            <person name="Rozas J."/>
            <person name="Rubenfield M.J."/>
            <person name="Ruiz A."/>
            <person name="Russo S."/>
            <person name="Salzberg S.L."/>
            <person name="Sanchez-Gracia A."/>
            <person name="Saranga D.J."/>
            <person name="Sato H."/>
            <person name="Schaeffer S.W."/>
            <person name="Schatz M.C."/>
            <person name="Schlenke T."/>
            <person name="Schwartz R."/>
            <person name="Segarra C."/>
            <person name="Singh R.S."/>
            <person name="Sirot L."/>
            <person name="Sirota M."/>
            <person name="Sisneros N.B."/>
            <person name="Smith C.D."/>
            <person name="Smith T.F."/>
            <person name="Spieth J."/>
            <person name="Stage D.E."/>
            <person name="Stark A."/>
            <person name="Stephan W."/>
            <person name="Strausberg R.L."/>
            <person name="Strempel S."/>
            <person name="Sturgill D."/>
            <person name="Sutton G."/>
            <person name="Sutton G.G."/>
            <person name="Tao W."/>
            <person name="Teichmann S."/>
            <person name="Tobari Y.N."/>
            <person name="Tomimura Y."/>
            <person name="Tsolas J.M."/>
            <person name="Valente V.L."/>
            <person name="Venter E."/>
            <person name="Venter J.C."/>
            <person name="Vicario S."/>
            <person name="Vieira F.G."/>
            <person name="Vilella A.J."/>
            <person name="Villasante A."/>
            <person name="Walenz B."/>
            <person name="Wang J."/>
            <person name="Wasserman M."/>
            <person name="Watts T."/>
            <person name="Wilson D."/>
            <person name="Wilson R.K."/>
            <person name="Wing R.A."/>
            <person name="Wolfner M.F."/>
            <person name="Wong A."/>
            <person name="Wong G.K."/>
            <person name="Wu C.I."/>
            <person name="Wu G."/>
            <person name="Yamamoto D."/>
            <person name="Yang H.P."/>
            <person name="Yang S.P."/>
            <person name="Yorke J.A."/>
            <person name="Yoshida K."/>
            <person name="Zdobnov E."/>
            <person name="Zhang P."/>
            <person name="Zhang Y."/>
            <person name="Zimin A.V."/>
            <person name="Baldwin J."/>
            <person name="Abdouelleil A."/>
            <person name="Abdulkadir J."/>
            <person name="Abebe A."/>
            <person name="Abera B."/>
            <person name="Abreu J."/>
            <person name="Acer S.C."/>
            <person name="Aftuck L."/>
            <person name="Alexander A."/>
            <person name="An P."/>
            <person name="Anderson E."/>
            <person name="Anderson S."/>
            <person name="Arachi H."/>
            <person name="Azer M."/>
            <person name="Bachantsang P."/>
            <person name="Barry A."/>
            <person name="Bayul T."/>
            <person name="Berlin A."/>
            <person name="Bessette D."/>
            <person name="Bloom T."/>
            <person name="Blye J."/>
            <person name="Boguslavskiy L."/>
            <person name="Bonnet C."/>
            <person name="Boukhgalter B."/>
            <person name="Bourzgui I."/>
            <person name="Brown A."/>
            <person name="Cahill P."/>
            <person name="Channer S."/>
            <person name="Cheshatsang Y."/>
            <person name="Chuda L."/>
            <person name="Citroen M."/>
            <person name="Collymore A."/>
            <person name="Cooke P."/>
            <person name="Costello M."/>
            <person name="D'Aco K."/>
            <person name="Daza R."/>
            <person name="De Haan G."/>
            <person name="DeGray S."/>
            <person name="DeMaso C."/>
            <person name="Dhargay N."/>
            <person name="Dooley K."/>
            <person name="Dooley E."/>
            <person name="Doricent M."/>
            <person name="Dorje P."/>
            <person name="Dorjee K."/>
            <person name="Dupes A."/>
            <person name="Elong R."/>
            <person name="Falk J."/>
            <person name="Farina A."/>
            <person name="Faro S."/>
            <person name="Ferguson D."/>
            <person name="Fisher S."/>
            <person name="Foley C.D."/>
            <person name="Franke A."/>
            <person name="Friedrich D."/>
            <person name="Gadbois L."/>
            <person name="Gearin G."/>
            <person name="Gearin C.R."/>
            <person name="Giannoukos G."/>
            <person name="Goode T."/>
            <person name="Graham J."/>
            <person name="Grandbois E."/>
            <person name="Grewal S."/>
            <person name="Gyaltsen K."/>
            <person name="Hafez N."/>
            <person name="Hagos B."/>
            <person name="Hall J."/>
            <person name="Henson C."/>
            <person name="Hollinger A."/>
            <person name="Honan T."/>
            <person name="Huard M.D."/>
            <person name="Hughes L."/>
            <person name="Hurhula B."/>
            <person name="Husby M.E."/>
            <person name="Kamat A."/>
            <person name="Kanga B."/>
            <person name="Kashin S."/>
            <person name="Khazanovich D."/>
            <person name="Kisner P."/>
            <person name="Lance K."/>
            <person name="Lara M."/>
            <person name="Lee W."/>
            <person name="Lennon N."/>
            <person name="Letendre F."/>
            <person name="LeVine R."/>
            <person name="Lipovsky A."/>
            <person name="Liu X."/>
            <person name="Liu J."/>
            <person name="Liu S."/>
            <person name="Lokyitsang T."/>
            <person name="Lokyitsang Y."/>
            <person name="Lubonja R."/>
            <person name="Lui A."/>
            <person name="MacDonald P."/>
            <person name="Magnisalis V."/>
            <person name="Maru K."/>
            <person name="Matthews C."/>
            <person name="McCusker W."/>
            <person name="McDonough S."/>
            <person name="Mehta T."/>
            <person name="Meldrim J."/>
            <person name="Meneus L."/>
            <person name="Mihai O."/>
            <person name="Mihalev A."/>
            <person name="Mihova T."/>
            <person name="Mittelman R."/>
            <person name="Mlenga V."/>
            <person name="Montmayeur A."/>
            <person name="Mulrain L."/>
            <person name="Navidi A."/>
            <person name="Naylor J."/>
            <person name="Negash T."/>
            <person name="Nguyen T."/>
            <person name="Nguyen N."/>
            <person name="Nicol R."/>
            <person name="Norbu C."/>
            <person name="Norbu N."/>
            <person name="Novod N."/>
            <person name="O'Neill B."/>
            <person name="Osman S."/>
            <person name="Markiewicz E."/>
            <person name="Oyono O.L."/>
            <person name="Patti C."/>
            <person name="Phunkhang P."/>
            <person name="Pierre F."/>
            <person name="Priest M."/>
            <person name="Raghuraman S."/>
            <person name="Rege F."/>
            <person name="Reyes R."/>
            <person name="Rise C."/>
            <person name="Rogov P."/>
            <person name="Ross K."/>
            <person name="Ryan E."/>
            <person name="Settipalli S."/>
            <person name="Shea T."/>
            <person name="Sherpa N."/>
            <person name="Shi L."/>
            <person name="Shih D."/>
            <person name="Sparrow T."/>
            <person name="Spaulding J."/>
            <person name="Stalker J."/>
            <person name="Stange-Thomann N."/>
            <person name="Stavropoulos S."/>
            <person name="Stone C."/>
            <person name="Strader C."/>
            <person name="Tesfaye S."/>
            <person name="Thomson T."/>
            <person name="Thoulutsang Y."/>
            <person name="Thoulutsang D."/>
            <person name="Topham K."/>
            <person name="Topping I."/>
            <person name="Tsamla T."/>
            <person name="Vassiliev H."/>
            <person name="Vo A."/>
            <person name="Wangchuk T."/>
            <person name="Wangdi T."/>
            <person name="Weiand M."/>
            <person name="Wilkinson J."/>
            <person name="Wilson A."/>
            <person name="Yadav S."/>
            <person name="Young G."/>
            <person name="Yu Q."/>
            <person name="Zembek L."/>
            <person name="Zhong D."/>
            <person name="Zimmer A."/>
            <person name="Zwirko Z."/>
            <person name="Jaffe D.B."/>
            <person name="Alvarez P."/>
            <person name="Brockman W."/>
            <person name="Butler J."/>
            <person name="Chin C."/>
            <person name="Gnerre S."/>
            <person name="Grabherr M."/>
            <person name="Kleber M."/>
            <person name="Mauceli E."/>
            <person name="MacCallum I."/>
        </authorList>
    </citation>
    <scope>NUCLEOTIDE SEQUENCE [LARGE SCALE GENOMIC DNA]</scope>
    <source>
        <strain evidence="3">Tai18E2 / Tucson 14021-0261.01</strain>
    </source>
</reference>
<sequence length="46" mass="5189">MNVYQVFVLAILGLALSPVNARNTTKDIACGPGRYYNYLRNVCLPW</sequence>
<gene>
    <name evidence="2" type="primary">Dyak\GE27285</name>
    <name evidence="2" type="synonym">GE27285</name>
    <name evidence="2" type="ORF">Dyak_GE27285</name>
</gene>
<dbReference type="AlphaFoldDB" id="A0A0R1E1A4"/>
<organism evidence="2 3">
    <name type="scientific">Drosophila yakuba</name>
    <name type="common">Fruit fly</name>
    <dbReference type="NCBI Taxonomy" id="7245"/>
    <lineage>
        <taxon>Eukaryota</taxon>
        <taxon>Metazoa</taxon>
        <taxon>Ecdysozoa</taxon>
        <taxon>Arthropoda</taxon>
        <taxon>Hexapoda</taxon>
        <taxon>Insecta</taxon>
        <taxon>Pterygota</taxon>
        <taxon>Neoptera</taxon>
        <taxon>Endopterygota</taxon>
        <taxon>Diptera</taxon>
        <taxon>Brachycera</taxon>
        <taxon>Muscomorpha</taxon>
        <taxon>Ephydroidea</taxon>
        <taxon>Drosophilidae</taxon>
        <taxon>Drosophila</taxon>
        <taxon>Sophophora</taxon>
    </lineage>
</organism>
<evidence type="ECO:0000313" key="2">
    <source>
        <dbReference type="EMBL" id="KRK01955.1"/>
    </source>
</evidence>
<feature type="signal peptide" evidence="1">
    <location>
        <begin position="1"/>
        <end position="21"/>
    </location>
</feature>
<proteinExistence type="predicted"/>